<protein>
    <submittedName>
        <fullName evidence="2">Uncharacterized protein</fullName>
    </submittedName>
</protein>
<sequence>RVTPISIVILVIAHPFVALIHLRIGLSPSFHRHTQSRVPSQLLGLLFFNLDALLELELLPQHRHRPDRPLDALVMHPPNLIAFPKNVLVFWLRGKHPKGCRGWKSSPKHPDTSVVCWFRRSGITSLSSCVSGMPTHGCRAMDSKGLARLTWDI</sequence>
<keyword evidence="1" id="KW-1133">Transmembrane helix</keyword>
<evidence type="ECO:0000313" key="3">
    <source>
        <dbReference type="Proteomes" id="UP001295794"/>
    </source>
</evidence>
<dbReference type="AlphaFoldDB" id="A0AAD2HHI3"/>
<keyword evidence="1" id="KW-0472">Membrane</keyword>
<dbReference type="Proteomes" id="UP001295794">
    <property type="component" value="Unassembled WGS sequence"/>
</dbReference>
<feature type="transmembrane region" description="Helical" evidence="1">
    <location>
        <begin position="7"/>
        <end position="26"/>
    </location>
</feature>
<keyword evidence="1" id="KW-0812">Transmembrane</keyword>
<organism evidence="2 3">
    <name type="scientific">Mycena citricolor</name>
    <dbReference type="NCBI Taxonomy" id="2018698"/>
    <lineage>
        <taxon>Eukaryota</taxon>
        <taxon>Fungi</taxon>
        <taxon>Dikarya</taxon>
        <taxon>Basidiomycota</taxon>
        <taxon>Agaricomycotina</taxon>
        <taxon>Agaricomycetes</taxon>
        <taxon>Agaricomycetidae</taxon>
        <taxon>Agaricales</taxon>
        <taxon>Marasmiineae</taxon>
        <taxon>Mycenaceae</taxon>
        <taxon>Mycena</taxon>
    </lineage>
</organism>
<accession>A0AAD2HHI3</accession>
<gene>
    <name evidence="2" type="ORF">MYCIT1_LOCUS21238</name>
</gene>
<evidence type="ECO:0000313" key="2">
    <source>
        <dbReference type="EMBL" id="CAK5274202.1"/>
    </source>
</evidence>
<keyword evidence="3" id="KW-1185">Reference proteome</keyword>
<proteinExistence type="predicted"/>
<feature type="non-terminal residue" evidence="2">
    <location>
        <position position="1"/>
    </location>
</feature>
<name>A0AAD2HHI3_9AGAR</name>
<comment type="caution">
    <text evidence="2">The sequence shown here is derived from an EMBL/GenBank/DDBJ whole genome shotgun (WGS) entry which is preliminary data.</text>
</comment>
<reference evidence="2" key="1">
    <citation type="submission" date="2023-11" db="EMBL/GenBank/DDBJ databases">
        <authorList>
            <person name="De Vega J J."/>
            <person name="De Vega J J."/>
        </authorList>
    </citation>
    <scope>NUCLEOTIDE SEQUENCE</scope>
</reference>
<evidence type="ECO:0000256" key="1">
    <source>
        <dbReference type="SAM" id="Phobius"/>
    </source>
</evidence>
<dbReference type="EMBL" id="CAVNYO010000401">
    <property type="protein sequence ID" value="CAK5274202.1"/>
    <property type="molecule type" value="Genomic_DNA"/>
</dbReference>